<dbReference type="AlphaFoldDB" id="A0A1F5AEL3"/>
<keyword evidence="6 7" id="KW-0472">Membrane</keyword>
<feature type="transmembrane region" description="Helical" evidence="7">
    <location>
        <begin position="356"/>
        <end position="380"/>
    </location>
</feature>
<keyword evidence="5 7" id="KW-1133">Transmembrane helix</keyword>
<feature type="transmembrane region" description="Helical" evidence="7">
    <location>
        <begin position="314"/>
        <end position="344"/>
    </location>
</feature>
<name>A0A1F5AEL3_9BACT</name>
<dbReference type="PANTHER" id="PTHR33362">
    <property type="entry name" value="SIALIC ACID TRAP TRANSPORTER PERMEASE PROTEIN SIAT-RELATED"/>
    <property type="match status" value="1"/>
</dbReference>
<dbReference type="STRING" id="1797291.A2V47_05855"/>
<dbReference type="Pfam" id="PF06808">
    <property type="entry name" value="DctM"/>
    <property type="match status" value="1"/>
</dbReference>
<keyword evidence="2" id="KW-1003">Cell membrane</keyword>
<feature type="domain" description="TRAP C4-dicarboxylate transport system permease DctM subunit" evidence="8">
    <location>
        <begin position="7"/>
        <end position="416"/>
    </location>
</feature>
<comment type="subcellular location">
    <subcellularLocation>
        <location evidence="1">Cell inner membrane</location>
        <topology evidence="1">Multi-pass membrane protein</topology>
    </subcellularLocation>
</comment>
<dbReference type="GO" id="GO:0022857">
    <property type="term" value="F:transmembrane transporter activity"/>
    <property type="evidence" value="ECO:0007669"/>
    <property type="project" value="TreeGrafter"/>
</dbReference>
<organism evidence="9 10">
    <name type="scientific">Candidatus Sediminicultor quintus</name>
    <dbReference type="NCBI Taxonomy" id="1797291"/>
    <lineage>
        <taxon>Bacteria</taxon>
        <taxon>Pseudomonadati</taxon>
        <taxon>Atribacterota</taxon>
        <taxon>Candidatus Phoenicimicrobiia</taxon>
        <taxon>Candidatus Pheonicimicrobiales</taxon>
        <taxon>Candidatus Phoenicimicrobiaceae</taxon>
        <taxon>Candidatus Sediminicultor</taxon>
    </lineage>
</organism>
<feature type="transmembrane region" description="Helical" evidence="7">
    <location>
        <begin position="53"/>
        <end position="73"/>
    </location>
</feature>
<gene>
    <name evidence="9" type="ORF">A2V47_05855</name>
</gene>
<feature type="transmembrane region" description="Helical" evidence="7">
    <location>
        <begin position="218"/>
        <end position="236"/>
    </location>
</feature>
<evidence type="ECO:0000313" key="9">
    <source>
        <dbReference type="EMBL" id="OGD16920.1"/>
    </source>
</evidence>
<evidence type="ECO:0000313" key="10">
    <source>
        <dbReference type="Proteomes" id="UP000177701"/>
    </source>
</evidence>
<evidence type="ECO:0000256" key="3">
    <source>
        <dbReference type="ARBA" id="ARBA00022519"/>
    </source>
</evidence>
<feature type="transmembrane region" description="Helical" evidence="7">
    <location>
        <begin position="273"/>
        <end position="294"/>
    </location>
</feature>
<keyword evidence="3" id="KW-0997">Cell inner membrane</keyword>
<keyword evidence="4 7" id="KW-0812">Transmembrane</keyword>
<dbReference type="InterPro" id="IPR010656">
    <property type="entry name" value="DctM"/>
</dbReference>
<dbReference type="PIRSF" id="PIRSF006066">
    <property type="entry name" value="HI0050"/>
    <property type="match status" value="1"/>
</dbReference>
<evidence type="ECO:0000256" key="1">
    <source>
        <dbReference type="ARBA" id="ARBA00004429"/>
    </source>
</evidence>
<reference evidence="9 10" key="1">
    <citation type="journal article" date="2016" name="Nat. Commun.">
        <title>Thousands of microbial genomes shed light on interconnected biogeochemical processes in an aquifer system.</title>
        <authorList>
            <person name="Anantharaman K."/>
            <person name="Brown C.T."/>
            <person name="Hug L.A."/>
            <person name="Sharon I."/>
            <person name="Castelle C.J."/>
            <person name="Probst A.J."/>
            <person name="Thomas B.C."/>
            <person name="Singh A."/>
            <person name="Wilkins M.J."/>
            <person name="Karaoz U."/>
            <person name="Brodie E.L."/>
            <person name="Williams K.H."/>
            <person name="Hubbard S.S."/>
            <person name="Banfield J.F."/>
        </authorList>
    </citation>
    <scope>NUCLEOTIDE SEQUENCE [LARGE SCALE GENOMIC DNA]</scope>
</reference>
<evidence type="ECO:0000256" key="6">
    <source>
        <dbReference type="ARBA" id="ARBA00023136"/>
    </source>
</evidence>
<dbReference type="EMBL" id="MEYH01000022">
    <property type="protein sequence ID" value="OGD16920.1"/>
    <property type="molecule type" value="Genomic_DNA"/>
</dbReference>
<evidence type="ECO:0000259" key="8">
    <source>
        <dbReference type="Pfam" id="PF06808"/>
    </source>
</evidence>
<evidence type="ECO:0000256" key="5">
    <source>
        <dbReference type="ARBA" id="ARBA00022989"/>
    </source>
</evidence>
<protein>
    <recommendedName>
        <fullName evidence="8">TRAP C4-dicarboxylate transport system permease DctM subunit domain-containing protein</fullName>
    </recommendedName>
</protein>
<feature type="transmembrane region" description="Helical" evidence="7">
    <location>
        <begin position="400"/>
        <end position="425"/>
    </location>
</feature>
<evidence type="ECO:0000256" key="2">
    <source>
        <dbReference type="ARBA" id="ARBA00022475"/>
    </source>
</evidence>
<dbReference type="InterPro" id="IPR004681">
    <property type="entry name" value="TRAP_DctM"/>
</dbReference>
<feature type="transmembrane region" description="Helical" evidence="7">
    <location>
        <begin position="170"/>
        <end position="191"/>
    </location>
</feature>
<dbReference type="GO" id="GO:0005886">
    <property type="term" value="C:plasma membrane"/>
    <property type="evidence" value="ECO:0007669"/>
    <property type="project" value="UniProtKB-SubCell"/>
</dbReference>
<evidence type="ECO:0000256" key="7">
    <source>
        <dbReference type="SAM" id="Phobius"/>
    </source>
</evidence>
<evidence type="ECO:0000256" key="4">
    <source>
        <dbReference type="ARBA" id="ARBA00022692"/>
    </source>
</evidence>
<feature type="transmembrane region" description="Helical" evidence="7">
    <location>
        <begin position="242"/>
        <end position="261"/>
    </location>
</feature>
<accession>A0A1F5AEL3</accession>
<dbReference type="Proteomes" id="UP000177701">
    <property type="component" value="Unassembled WGS sequence"/>
</dbReference>
<comment type="caution">
    <text evidence="9">The sequence shown here is derived from an EMBL/GenBank/DDBJ whole genome shotgun (WGS) entry which is preliminary data.</text>
</comment>
<sequence>MFMLMLFGIMFLLMLLGVEIFLSMGIAAAAYLLMTGNAPLTLIATSMINGITTYSLMAIPFFILAGELMNVSGMTWRVIRFSRFFIGGWKGGLSYTCVITNIIAAGVSGSAPADCSAVSSVLLPVMKKEGYPEDFSAAINAAAATIGPIIPPSIPMVFIGLLTNLSVGRLFLGGVIPGFLMGGGLMLVCYLKVKKMNLEIYEQEHSFKIFLGILKDSFWALIAPIVIILGIITGLVTITEVAILATAYVLIIGIFVYKTIAIKDILNIFKNSVLFSSSIMALFSVVGIFSWFIAVEGLGKQMGAFVLSMNMSPLMFLIFVNLLFVFLGMIIDAIAAMIIFVPVLFPIAIALGIDPIFFGVLIVVNLMIGLLTPPVGGLLYLEAKIANVPVDRLIKELVPFILVLFAVVVLMILIPATVTFIPNLLF</sequence>
<proteinExistence type="predicted"/>
<dbReference type="NCBIfam" id="TIGR00786">
    <property type="entry name" value="dctM"/>
    <property type="match status" value="1"/>
</dbReference>